<sequence length="545" mass="57603">MSAEVYDEMAYEVSADQAKAELQRLLSDPRFRVSDRQRDILKYLAQRQMAGHRDSVKAYAIALDVLGRANTFDASLDPIVRIEVSRLRTALSSYYSVFGRELGISIVVPKGSYIAQFAAQPPAAQVEVAEAAAVKSQRRRFAPAALLVLALAGSTGAFWSAANRPVMTEKPSVIISMSSQDPKLAGEASQTRDMLLTALTGFQTVVVSRAGAAPRENARTYEIELKYYDEGSERGVWWQAVDAASGELLKSGMERVEVEGLAPAAIRARLAGQLAREIAYRQSAINLNEVQQALPDALGNACVLRAEQALAGGLASEVASATRCIDRTLAENADDADNLALSARTGLYSSSAGSNLAAMEAARRAIMLAPLSDRAQAAMMAAQFAAGETHAAVETGTRAMALNPENPDNLAALSFVLFSGGHWQAASDLARKAASMADGPAPEAILVLALEAYRTGRWSEASLLAERAGSGSVLLRALRVAALGQMEADDAPSRLQAAQADIPDFESSVRNVLATAGLPPALVEGLEVGLTKAGAGFGRLASIKP</sequence>
<organism evidence="1 2">
    <name type="scientific">Aureimonas fodinaquatilis</name>
    <dbReference type="NCBI Taxonomy" id="2565783"/>
    <lineage>
        <taxon>Bacteria</taxon>
        <taxon>Pseudomonadati</taxon>
        <taxon>Pseudomonadota</taxon>
        <taxon>Alphaproteobacteria</taxon>
        <taxon>Hyphomicrobiales</taxon>
        <taxon>Aurantimonadaceae</taxon>
        <taxon>Aureimonas</taxon>
    </lineage>
</organism>
<keyword evidence="2" id="KW-1185">Reference proteome</keyword>
<dbReference type="RefSeq" id="WP_149301191.1">
    <property type="nucleotide sequence ID" value="NZ_VTWH01000004.1"/>
</dbReference>
<dbReference type="Proteomes" id="UP000324738">
    <property type="component" value="Unassembled WGS sequence"/>
</dbReference>
<dbReference type="SUPFAM" id="SSF48452">
    <property type="entry name" value="TPR-like"/>
    <property type="match status" value="1"/>
</dbReference>
<evidence type="ECO:0000313" key="1">
    <source>
        <dbReference type="EMBL" id="KAA0968917.1"/>
    </source>
</evidence>
<dbReference type="InterPro" id="IPR011990">
    <property type="entry name" value="TPR-like_helical_dom_sf"/>
</dbReference>
<proteinExistence type="predicted"/>
<comment type="caution">
    <text evidence="1">The sequence shown here is derived from an EMBL/GenBank/DDBJ whole genome shotgun (WGS) entry which is preliminary data.</text>
</comment>
<accession>A0A5B0DQ01</accession>
<gene>
    <name evidence="1" type="ORF">FPY71_15235</name>
</gene>
<reference evidence="1 2" key="1">
    <citation type="submission" date="2019-08" db="EMBL/GenBank/DDBJ databases">
        <title>Aureimonas fodiniaquatilis sp. nov., isolated from a coal mine wastewater.</title>
        <authorList>
            <person name="Kim W."/>
        </authorList>
    </citation>
    <scope>NUCLEOTIDE SEQUENCE [LARGE SCALE GENOMIC DNA]</scope>
    <source>
        <strain evidence="1 2">CAU 1482</strain>
    </source>
</reference>
<evidence type="ECO:0000313" key="2">
    <source>
        <dbReference type="Proteomes" id="UP000324738"/>
    </source>
</evidence>
<name>A0A5B0DQ01_9HYPH</name>
<dbReference type="EMBL" id="VTWH01000004">
    <property type="protein sequence ID" value="KAA0968917.1"/>
    <property type="molecule type" value="Genomic_DNA"/>
</dbReference>
<dbReference type="OrthoDB" id="100177at2"/>
<dbReference type="AlphaFoldDB" id="A0A5B0DQ01"/>
<protein>
    <submittedName>
        <fullName evidence="1">Uncharacterized protein</fullName>
    </submittedName>
</protein>
<dbReference type="Gene3D" id="1.25.40.10">
    <property type="entry name" value="Tetratricopeptide repeat domain"/>
    <property type="match status" value="1"/>
</dbReference>